<evidence type="ECO:0000313" key="1">
    <source>
        <dbReference type="EMBL" id="SDM97686.1"/>
    </source>
</evidence>
<sequence length="220" mass="23946">MASLDNGGNAGALISVSNTWYGRPTVERALRSTWNLRDRRPLIGGAERQISQAKPFRHGGTGVFDLWLRSRRSHSGARSDRLVQSWLLGLVPAGVSPRVILTFDSWHNARTSTEISRDALGTVTIANLATVRAALKIIDAGNSVVVQVCSIPDPSEETLPTIRVWVCNRNEAKAIDAATLEQNRRGLLPVQAPRAAARFETGWIVTGEPGGAHRTRGRAR</sequence>
<dbReference type="Proteomes" id="UP000199639">
    <property type="component" value="Unassembled WGS sequence"/>
</dbReference>
<evidence type="ECO:0000313" key="4">
    <source>
        <dbReference type="Proteomes" id="UP000298252"/>
    </source>
</evidence>
<evidence type="ECO:0000313" key="2">
    <source>
        <dbReference type="EMBL" id="TFB73136.1"/>
    </source>
</evidence>
<organism evidence="1 3">
    <name type="scientific">Cryobacterium flavum</name>
    <dbReference type="NCBI Taxonomy" id="1424659"/>
    <lineage>
        <taxon>Bacteria</taxon>
        <taxon>Bacillati</taxon>
        <taxon>Actinomycetota</taxon>
        <taxon>Actinomycetes</taxon>
        <taxon>Micrococcales</taxon>
        <taxon>Microbacteriaceae</taxon>
        <taxon>Cryobacterium</taxon>
    </lineage>
</organism>
<protein>
    <submittedName>
        <fullName evidence="1">Uncharacterized protein</fullName>
    </submittedName>
</protein>
<evidence type="ECO:0000313" key="3">
    <source>
        <dbReference type="Proteomes" id="UP000199639"/>
    </source>
</evidence>
<keyword evidence="4" id="KW-1185">Reference proteome</keyword>
<reference evidence="1 3" key="1">
    <citation type="submission" date="2016-10" db="EMBL/GenBank/DDBJ databases">
        <authorList>
            <person name="Varghese N."/>
            <person name="Submissions S."/>
        </authorList>
    </citation>
    <scope>NUCLEOTIDE SEQUENCE [LARGE SCALE GENOMIC DNA]</scope>
    <source>
        <strain evidence="1 3">CGMCC 1.11215</strain>
    </source>
</reference>
<dbReference type="RefSeq" id="WP_134505356.1">
    <property type="nucleotide sequence ID" value="NZ_FNIB01000003.1"/>
</dbReference>
<dbReference type="STRING" id="1424659.SAMN05216368_103114"/>
<name>A0A4R8UYR4_9MICO</name>
<gene>
    <name evidence="2" type="ORF">E3O21_18940</name>
    <name evidence="1" type="ORF">SAMN05216368_103114</name>
</gene>
<dbReference type="AlphaFoldDB" id="A0A4R8UYR4"/>
<dbReference type="EMBL" id="SOFD01000041">
    <property type="protein sequence ID" value="TFB73136.1"/>
    <property type="molecule type" value="Genomic_DNA"/>
</dbReference>
<proteinExistence type="predicted"/>
<accession>A0A4R8UYR4</accession>
<dbReference type="EMBL" id="FNIB01000003">
    <property type="protein sequence ID" value="SDM97686.1"/>
    <property type="molecule type" value="Genomic_DNA"/>
</dbReference>
<dbReference type="Proteomes" id="UP000298252">
    <property type="component" value="Unassembled WGS sequence"/>
</dbReference>
<reference evidence="2 4" key="2">
    <citation type="submission" date="2019-03" db="EMBL/GenBank/DDBJ databases">
        <title>Genomics of glacier-inhabiting Cryobacterium strains.</title>
        <authorList>
            <person name="Liu Q."/>
            <person name="Xin Y.-H."/>
        </authorList>
    </citation>
    <scope>NUCLEOTIDE SEQUENCE [LARGE SCALE GENOMIC DNA]</scope>
    <source>
        <strain evidence="2 4">Hh8</strain>
    </source>
</reference>